<accession>A0AAV3V8A4</accession>
<dbReference type="AlphaFoldDB" id="A0AAV3V8A4"/>
<protein>
    <submittedName>
        <fullName evidence="1">Uncharacterized protein</fullName>
    </submittedName>
</protein>
<reference evidence="1 2" key="1">
    <citation type="journal article" date="2017" name="Antonie Van Leeuwenhoek">
        <title>Rhizobium rhizosphaerae sp. nov., a novel species isolated from rice rhizosphere.</title>
        <authorList>
            <person name="Zhao J.J."/>
            <person name="Zhang J."/>
            <person name="Zhang R.J."/>
            <person name="Zhang C.W."/>
            <person name="Yin H.Q."/>
            <person name="Zhang X.X."/>
        </authorList>
    </citation>
    <scope>NUCLEOTIDE SEQUENCE [LARGE SCALE GENOMIC DNA]</scope>
    <source>
        <strain evidence="1 2">S18K6</strain>
    </source>
</reference>
<evidence type="ECO:0000313" key="1">
    <source>
        <dbReference type="EMBL" id="GAC12655.1"/>
    </source>
</evidence>
<comment type="caution">
    <text evidence="1">The sequence shown here is derived from an EMBL/GenBank/DDBJ whole genome shotgun (WGS) entry which is preliminary data.</text>
</comment>
<proteinExistence type="predicted"/>
<evidence type="ECO:0000313" key="2">
    <source>
        <dbReference type="Proteomes" id="UP000006320"/>
    </source>
</evidence>
<dbReference type="EMBL" id="BAEM01000063">
    <property type="protein sequence ID" value="GAC12655.1"/>
    <property type="molecule type" value="Genomic_DNA"/>
</dbReference>
<gene>
    <name evidence="1" type="ORF">GCHA_4738</name>
</gene>
<dbReference type="Proteomes" id="UP000006320">
    <property type="component" value="Unassembled WGS sequence"/>
</dbReference>
<sequence>MGSFQVFSCNLQHIVWLVAKPRFFTLAVWGGFRRSVVIYNTLLGELPNLDIFDW</sequence>
<name>A0AAV3V8A4_9ALTE</name>
<organism evidence="1 2">
    <name type="scientific">Paraglaciecola chathamensis S18K6</name>
    <dbReference type="NCBI Taxonomy" id="1127672"/>
    <lineage>
        <taxon>Bacteria</taxon>
        <taxon>Pseudomonadati</taxon>
        <taxon>Pseudomonadota</taxon>
        <taxon>Gammaproteobacteria</taxon>
        <taxon>Alteromonadales</taxon>
        <taxon>Alteromonadaceae</taxon>
        <taxon>Paraglaciecola</taxon>
    </lineage>
</organism>